<dbReference type="PRINTS" id="PR00301">
    <property type="entry name" value="HEATSHOCK70"/>
</dbReference>
<dbReference type="PANTHER" id="PTHR19375">
    <property type="entry name" value="HEAT SHOCK PROTEIN 70KDA"/>
    <property type="match status" value="1"/>
</dbReference>
<keyword evidence="5" id="KW-1185">Reference proteome</keyword>
<organism evidence="4 5">
    <name type="scientific">Apiospora saccharicola</name>
    <dbReference type="NCBI Taxonomy" id="335842"/>
    <lineage>
        <taxon>Eukaryota</taxon>
        <taxon>Fungi</taxon>
        <taxon>Dikarya</taxon>
        <taxon>Ascomycota</taxon>
        <taxon>Pezizomycotina</taxon>
        <taxon>Sordariomycetes</taxon>
        <taxon>Xylariomycetidae</taxon>
        <taxon>Amphisphaeriales</taxon>
        <taxon>Apiosporaceae</taxon>
        <taxon>Apiospora</taxon>
    </lineage>
</organism>
<gene>
    <name evidence="4" type="ORF">PG996_004833</name>
</gene>
<keyword evidence="2 3" id="KW-0067">ATP-binding</keyword>
<dbReference type="InterPro" id="IPR018181">
    <property type="entry name" value="Heat_shock_70_CS"/>
</dbReference>
<dbReference type="InterPro" id="IPR043129">
    <property type="entry name" value="ATPase_NBD"/>
</dbReference>
<dbReference type="PROSITE" id="PS01036">
    <property type="entry name" value="HSP70_3"/>
    <property type="match status" value="1"/>
</dbReference>
<evidence type="ECO:0000313" key="4">
    <source>
        <dbReference type="EMBL" id="KAK8078663.1"/>
    </source>
</evidence>
<comment type="caution">
    <text evidence="4">The sequence shown here is derived from an EMBL/GenBank/DDBJ whole genome shotgun (WGS) entry which is preliminary data.</text>
</comment>
<dbReference type="Gene3D" id="1.25.40.10">
    <property type="entry name" value="Tetratricopeptide repeat domain"/>
    <property type="match status" value="1"/>
</dbReference>
<evidence type="ECO:0000256" key="2">
    <source>
        <dbReference type="ARBA" id="ARBA00022840"/>
    </source>
</evidence>
<sequence length="502" mass="55369">MVTRVEIPSFHKSLPLNETLTRHMFEELNKDLFQSALDALQNLLDENSLKPTDINDVVFTGGSSYIPLLRSQLETIFNKKHALKMAAEAVVAGAAMQAALMSGILDNEWYSPVEVHPLSLGIVLPPPVYMSPSSAFVRTAEKKLTEFTIVPTRKSVKVMVPGDQGAGSKVVIKVIEGERLHAKDNRIVGELDITSILSAPSSVDQAEVLDLTMELDSKVGEDARDNRLVDSLASDGDKHWDVEYPLMQQYTKIVDLQSFALAAKNEALTKMVLPEAVRGLDDSMRKVLKAAESALAWRLDEESIVSPIDQIEDAKFNVERIRNSFTEAYLILTTMSDSDDTEASAFDAVSPGSDLDSLIDSFERMVDEHPEDSETRATLLSSLAKFYYQRFALGEDDTDLNNAIEAFQEADEISKDETNRASSLGILGQLLHRSTRTGEVSDIDAAIDVLRVVIDIDTDPQTRPSYLGSLGQSLRDKYNKSGGRCHLEEAIQRTKEAAQTSA</sequence>
<protein>
    <submittedName>
        <fullName evidence="4">Heat shock protein sks2</fullName>
    </submittedName>
</protein>
<comment type="similarity">
    <text evidence="3">Belongs to the heat shock protein 70 family.</text>
</comment>
<dbReference type="Gene3D" id="3.90.640.10">
    <property type="entry name" value="Actin, Chain A, domain 4"/>
    <property type="match status" value="1"/>
</dbReference>
<dbReference type="Pfam" id="PF00012">
    <property type="entry name" value="HSP70"/>
    <property type="match status" value="1"/>
</dbReference>
<reference evidence="4 5" key="1">
    <citation type="submission" date="2023-01" db="EMBL/GenBank/DDBJ databases">
        <title>Analysis of 21 Apiospora genomes using comparative genomics revels a genus with tremendous synthesis potential of carbohydrate active enzymes and secondary metabolites.</title>
        <authorList>
            <person name="Sorensen T."/>
        </authorList>
    </citation>
    <scope>NUCLEOTIDE SEQUENCE [LARGE SCALE GENOMIC DNA]</scope>
    <source>
        <strain evidence="4 5">CBS 83171</strain>
    </source>
</reference>
<keyword evidence="4" id="KW-0346">Stress response</keyword>
<proteinExistence type="inferred from homology"/>
<dbReference type="InterPro" id="IPR011990">
    <property type="entry name" value="TPR-like_helical_dom_sf"/>
</dbReference>
<dbReference type="InterPro" id="IPR029047">
    <property type="entry name" value="HSP70_peptide-bd_sf"/>
</dbReference>
<accession>A0ABR1W919</accession>
<dbReference type="Gene3D" id="3.30.420.40">
    <property type="match status" value="2"/>
</dbReference>
<dbReference type="SUPFAM" id="SSF100920">
    <property type="entry name" value="Heat shock protein 70kD (HSP70), peptide-binding domain"/>
    <property type="match status" value="1"/>
</dbReference>
<evidence type="ECO:0000313" key="5">
    <source>
        <dbReference type="Proteomes" id="UP001446871"/>
    </source>
</evidence>
<evidence type="ECO:0000256" key="1">
    <source>
        <dbReference type="ARBA" id="ARBA00022741"/>
    </source>
</evidence>
<feature type="non-terminal residue" evidence="4">
    <location>
        <position position="502"/>
    </location>
</feature>
<dbReference type="InterPro" id="IPR013126">
    <property type="entry name" value="Hsp_70_fam"/>
</dbReference>
<name>A0ABR1W919_9PEZI</name>
<keyword evidence="1 3" id="KW-0547">Nucleotide-binding</keyword>
<dbReference type="SUPFAM" id="SSF53067">
    <property type="entry name" value="Actin-like ATPase domain"/>
    <property type="match status" value="1"/>
</dbReference>
<dbReference type="EMBL" id="JAQQWM010000002">
    <property type="protein sequence ID" value="KAK8078663.1"/>
    <property type="molecule type" value="Genomic_DNA"/>
</dbReference>
<dbReference type="Proteomes" id="UP001446871">
    <property type="component" value="Unassembled WGS sequence"/>
</dbReference>
<evidence type="ECO:0000256" key="3">
    <source>
        <dbReference type="RuleBase" id="RU003322"/>
    </source>
</evidence>
<dbReference type="Gene3D" id="2.60.34.10">
    <property type="entry name" value="Substrate Binding Domain Of DNAk, Chain A, domain 1"/>
    <property type="match status" value="1"/>
</dbReference>